<organism evidence="1 2">
    <name type="scientific">Fusarium culmorum</name>
    <dbReference type="NCBI Taxonomy" id="5516"/>
    <lineage>
        <taxon>Eukaryota</taxon>
        <taxon>Fungi</taxon>
        <taxon>Dikarya</taxon>
        <taxon>Ascomycota</taxon>
        <taxon>Pezizomycotina</taxon>
        <taxon>Sordariomycetes</taxon>
        <taxon>Hypocreomycetidae</taxon>
        <taxon>Hypocreales</taxon>
        <taxon>Nectriaceae</taxon>
        <taxon>Fusarium</taxon>
    </lineage>
</organism>
<gene>
    <name evidence="1" type="ORF">HYE67_002330</name>
</gene>
<accession>A0A7S8HTQ1</accession>
<evidence type="ECO:0000313" key="2">
    <source>
        <dbReference type="Proteomes" id="UP000663297"/>
    </source>
</evidence>
<evidence type="ECO:0000313" key="1">
    <source>
        <dbReference type="EMBL" id="QPC60099.1"/>
    </source>
</evidence>
<protein>
    <submittedName>
        <fullName evidence="1">Uncharacterized protein</fullName>
    </submittedName>
</protein>
<dbReference type="AlphaFoldDB" id="A0A7S8HTQ1"/>
<dbReference type="EMBL" id="CP064747">
    <property type="protein sequence ID" value="QPC60099.1"/>
    <property type="molecule type" value="Genomic_DNA"/>
</dbReference>
<name>A0A7S8HTQ1_FUSCU</name>
<reference evidence="1" key="1">
    <citation type="submission" date="2020-11" db="EMBL/GenBank/DDBJ databases">
        <title>The chromosome-scale genome resource for two endophytic Fusarium species: F. culmorum and F. pseudograminearum.</title>
        <authorList>
            <person name="Yuan Z."/>
        </authorList>
    </citation>
    <scope>NUCLEOTIDE SEQUENCE</scope>
    <source>
        <strain evidence="1">Class2-1B</strain>
    </source>
</reference>
<proteinExistence type="predicted"/>
<dbReference type="Proteomes" id="UP000663297">
    <property type="component" value="Chromosome 1"/>
</dbReference>
<sequence>MPFQITDRRQAQNPARQVCEYRINPTLVYNLDRLRDGLERTCGRNNFVVYGDIMQLTIRVETYQNKNLVAQLQTEGTLRRQATEELPQAVRDAIVANGWYQIQPHDRESGDT</sequence>